<sequence>MKTASIALALTVTLSPAISSAELTVASPFTDHAVLQRDMAVPVWGTADAGNTITVEFAGQKKSSIATDDGTWQIELDAMPGSATPKTLQISDTKSQLTFDDVVIGEVWICSGQSNMQMGGDSIPEIKALVPKAMNIRRFTVKQSVAFEEQDSCSGEWMEQHPASAVAFAFAYFLQDAADVPVGIIQTSWGSSSLEGWTPRDMTERLPHFKEIMTTFDRDEENRKRITNLLNGPKPWSRKDDIFLRRQPNLLYNAMMHPLAPYACRGIAWYQGESNSGSLEGMLQYEATLKGWIERYREEWGRDDLHFLIVMLPGFGKTAKGGPEGGPESPIAHSWAWMRESQLKTLELPHTSVANTIDLGHLTNIHPKDKLPVGERLALLAARDTLGHEIEAQGPELNRVLRSGDHLIVHFDHAQGLKTIDGKSPTAFWIADQSARWVKADATLKGQSVVLRSSEVPAPLYVRYAFAGKPKVNLVNGANLPALPFRTDRFEP</sequence>
<accession>A0A7W5H7S3</accession>
<reference evidence="4 5" key="1">
    <citation type="submission" date="2020-08" db="EMBL/GenBank/DDBJ databases">
        <title>Genomic Encyclopedia of Type Strains, Phase III (KMG-III): the genomes of soil and plant-associated and newly described type strains.</title>
        <authorList>
            <person name="Whitman W."/>
        </authorList>
    </citation>
    <scope>NUCLEOTIDE SEQUENCE [LARGE SCALE GENOMIC DNA]</scope>
    <source>
        <strain evidence="4 5">CECT 8075</strain>
    </source>
</reference>
<dbReference type="AlphaFoldDB" id="A0A7W5H7S3"/>
<feature type="chain" id="PRO_5031540674" evidence="2">
    <location>
        <begin position="22"/>
        <end position="492"/>
    </location>
</feature>
<dbReference type="Pfam" id="PF03629">
    <property type="entry name" value="SASA"/>
    <property type="match status" value="1"/>
</dbReference>
<evidence type="ECO:0000256" key="2">
    <source>
        <dbReference type="SAM" id="SignalP"/>
    </source>
</evidence>
<proteinExistence type="predicted"/>
<keyword evidence="5" id="KW-1185">Reference proteome</keyword>
<evidence type="ECO:0000313" key="4">
    <source>
        <dbReference type="EMBL" id="MBB3208688.1"/>
    </source>
</evidence>
<comment type="caution">
    <text evidence="4">The sequence shown here is derived from an EMBL/GenBank/DDBJ whole genome shotgun (WGS) entry which is preliminary data.</text>
</comment>
<dbReference type="PANTHER" id="PTHR22901:SF0">
    <property type="entry name" value="SIALATE O-ACETYLESTERASE"/>
    <property type="match status" value="1"/>
</dbReference>
<dbReference type="PANTHER" id="PTHR22901">
    <property type="entry name" value="SIALATE O-ACETYLESTERASE"/>
    <property type="match status" value="1"/>
</dbReference>
<dbReference type="Proteomes" id="UP000536179">
    <property type="component" value="Unassembled WGS sequence"/>
</dbReference>
<dbReference type="InterPro" id="IPR036514">
    <property type="entry name" value="SGNH_hydro_sf"/>
</dbReference>
<evidence type="ECO:0000313" key="5">
    <source>
        <dbReference type="Proteomes" id="UP000536179"/>
    </source>
</evidence>
<name>A0A7W5H7S3_9BACT</name>
<dbReference type="InterPro" id="IPR005181">
    <property type="entry name" value="SASA"/>
</dbReference>
<keyword evidence="2" id="KW-0732">Signal</keyword>
<dbReference type="EC" id="3.1.1.53" evidence="4"/>
<dbReference type="GO" id="GO:0005975">
    <property type="term" value="P:carbohydrate metabolic process"/>
    <property type="evidence" value="ECO:0007669"/>
    <property type="project" value="TreeGrafter"/>
</dbReference>
<protein>
    <submittedName>
        <fullName evidence="4">Sialate O-acetylesterase</fullName>
        <ecNumber evidence="4">3.1.1.53</ecNumber>
    </submittedName>
</protein>
<dbReference type="GO" id="GO:0001681">
    <property type="term" value="F:sialate O-acetylesterase activity"/>
    <property type="evidence" value="ECO:0007669"/>
    <property type="project" value="UniProtKB-EC"/>
</dbReference>
<dbReference type="SUPFAM" id="SSF52266">
    <property type="entry name" value="SGNH hydrolase"/>
    <property type="match status" value="1"/>
</dbReference>
<gene>
    <name evidence="4" type="ORF">FHS27_004520</name>
</gene>
<feature type="signal peptide" evidence="2">
    <location>
        <begin position="1"/>
        <end position="21"/>
    </location>
</feature>
<dbReference type="InterPro" id="IPR039329">
    <property type="entry name" value="SIAE"/>
</dbReference>
<organism evidence="4 5">
    <name type="scientific">Aporhodopirellula rubra</name>
    <dbReference type="NCBI Taxonomy" id="980271"/>
    <lineage>
        <taxon>Bacteria</taxon>
        <taxon>Pseudomonadati</taxon>
        <taxon>Planctomycetota</taxon>
        <taxon>Planctomycetia</taxon>
        <taxon>Pirellulales</taxon>
        <taxon>Pirellulaceae</taxon>
        <taxon>Aporhodopirellula</taxon>
    </lineage>
</organism>
<keyword evidence="1 4" id="KW-0378">Hydrolase</keyword>
<dbReference type="RefSeq" id="WP_221225275.1">
    <property type="nucleotide sequence ID" value="NZ_JACHXU010000017.1"/>
</dbReference>
<evidence type="ECO:0000259" key="3">
    <source>
        <dbReference type="Pfam" id="PF03629"/>
    </source>
</evidence>
<dbReference type="EMBL" id="JACHXU010000017">
    <property type="protein sequence ID" value="MBB3208688.1"/>
    <property type="molecule type" value="Genomic_DNA"/>
</dbReference>
<feature type="domain" description="Sialate O-acetylesterase" evidence="3">
    <location>
        <begin position="250"/>
        <end position="366"/>
    </location>
</feature>
<evidence type="ECO:0000256" key="1">
    <source>
        <dbReference type="ARBA" id="ARBA00022801"/>
    </source>
</evidence>
<dbReference type="Gene3D" id="3.40.50.1110">
    <property type="entry name" value="SGNH hydrolase"/>
    <property type="match status" value="1"/>
</dbReference>